<keyword evidence="3" id="KW-1185">Reference proteome</keyword>
<evidence type="ECO:0000256" key="1">
    <source>
        <dbReference type="SAM" id="MobiDB-lite"/>
    </source>
</evidence>
<sequence>MPRGGSNTDVLNPKTLLTLYSTLKLEILDKRCFVAGRVEKRIENTEDQIRSSPQLTTSSATETRKKQDMSAMSRVKRNCLFFTASLKEGFGFIKAFFTGLGKKVTARNEQEATEGDLQTAKMQVEAADEAEEIKKRLDKSM</sequence>
<feature type="region of interest" description="Disordered" evidence="1">
    <location>
        <begin position="43"/>
        <end position="69"/>
    </location>
</feature>
<protein>
    <submittedName>
        <fullName evidence="2">Uncharacterized protein</fullName>
    </submittedName>
</protein>
<organism evidence="2 3">
    <name type="scientific">Dipteronia dyeriana</name>
    <dbReference type="NCBI Taxonomy" id="168575"/>
    <lineage>
        <taxon>Eukaryota</taxon>
        <taxon>Viridiplantae</taxon>
        <taxon>Streptophyta</taxon>
        <taxon>Embryophyta</taxon>
        <taxon>Tracheophyta</taxon>
        <taxon>Spermatophyta</taxon>
        <taxon>Magnoliopsida</taxon>
        <taxon>eudicotyledons</taxon>
        <taxon>Gunneridae</taxon>
        <taxon>Pentapetalae</taxon>
        <taxon>rosids</taxon>
        <taxon>malvids</taxon>
        <taxon>Sapindales</taxon>
        <taxon>Sapindaceae</taxon>
        <taxon>Hippocastanoideae</taxon>
        <taxon>Acereae</taxon>
        <taxon>Dipteronia</taxon>
    </lineage>
</organism>
<dbReference type="Proteomes" id="UP001280121">
    <property type="component" value="Unassembled WGS sequence"/>
</dbReference>
<accession>A0AAE0CQR2</accession>
<evidence type="ECO:0000313" key="3">
    <source>
        <dbReference type="Proteomes" id="UP001280121"/>
    </source>
</evidence>
<dbReference type="EMBL" id="JANJYI010000002">
    <property type="protein sequence ID" value="KAK2659967.1"/>
    <property type="molecule type" value="Genomic_DNA"/>
</dbReference>
<name>A0AAE0CQR2_9ROSI</name>
<evidence type="ECO:0000313" key="2">
    <source>
        <dbReference type="EMBL" id="KAK2659967.1"/>
    </source>
</evidence>
<feature type="compositionally biased region" description="Polar residues" evidence="1">
    <location>
        <begin position="50"/>
        <end position="61"/>
    </location>
</feature>
<proteinExistence type="predicted"/>
<comment type="caution">
    <text evidence="2">The sequence shown here is derived from an EMBL/GenBank/DDBJ whole genome shotgun (WGS) entry which is preliminary data.</text>
</comment>
<gene>
    <name evidence="2" type="ORF">Ddye_006500</name>
</gene>
<dbReference type="AlphaFoldDB" id="A0AAE0CQR2"/>
<reference evidence="2" key="1">
    <citation type="journal article" date="2023" name="Plant J.">
        <title>Genome sequences and population genomics provide insights into the demographic history, inbreeding, and mutation load of two 'living fossil' tree species of Dipteronia.</title>
        <authorList>
            <person name="Feng Y."/>
            <person name="Comes H.P."/>
            <person name="Chen J."/>
            <person name="Zhu S."/>
            <person name="Lu R."/>
            <person name="Zhang X."/>
            <person name="Li P."/>
            <person name="Qiu J."/>
            <person name="Olsen K.M."/>
            <person name="Qiu Y."/>
        </authorList>
    </citation>
    <scope>NUCLEOTIDE SEQUENCE</scope>
    <source>
        <strain evidence="2">KIB01</strain>
    </source>
</reference>